<evidence type="ECO:0000259" key="2">
    <source>
        <dbReference type="PROSITE" id="PS50206"/>
    </source>
</evidence>
<dbReference type="AlphaFoldDB" id="A0A7W6D139"/>
<dbReference type="InterPro" id="IPR022376">
    <property type="entry name" value="PQQ_CXXCW"/>
</dbReference>
<dbReference type="PROSITE" id="PS50206">
    <property type="entry name" value="RHODANESE_3"/>
    <property type="match status" value="1"/>
</dbReference>
<dbReference type="Gene3D" id="3.40.250.10">
    <property type="entry name" value="Rhodanese-like domain"/>
    <property type="match status" value="1"/>
</dbReference>
<protein>
    <submittedName>
        <fullName evidence="3">PQQ-dependent catabolism-associated CXXCW motif protein</fullName>
    </submittedName>
</protein>
<comment type="caution">
    <text evidence="3">The sequence shown here is derived from an EMBL/GenBank/DDBJ whole genome shotgun (WGS) entry which is preliminary data.</text>
</comment>
<dbReference type="CDD" id="cd00158">
    <property type="entry name" value="RHOD"/>
    <property type="match status" value="1"/>
</dbReference>
<evidence type="ECO:0000256" key="1">
    <source>
        <dbReference type="SAM" id="SignalP"/>
    </source>
</evidence>
<keyword evidence="4" id="KW-1185">Reference proteome</keyword>
<feature type="signal peptide" evidence="1">
    <location>
        <begin position="1"/>
        <end position="23"/>
    </location>
</feature>
<proteinExistence type="predicted"/>
<dbReference type="NCBIfam" id="TIGR03865">
    <property type="entry name" value="PQQ_CXXCW"/>
    <property type="match status" value="1"/>
</dbReference>
<sequence length="200" mass="20865">MSGLLRAARLAGVALAIATAAHAAGGPGSAPEPEGLWTGPMQSYTPSTLKGAEVVDVARAAALIEQGAVLIDVGPADRKPPTLPKTAVWAPQHRSIPGSAWFPGAGPGDLSPAQEATLKARVLELAGGRLDRPMVTFCQPDCWGSWNMGKRLLGWGFKNVFWFPQGVQGWQESDRPTAVIKPDSVWAAAAKAEGAPAARQ</sequence>
<dbReference type="RefSeq" id="WP_183394601.1">
    <property type="nucleotide sequence ID" value="NZ_JACIDR010000002.1"/>
</dbReference>
<dbReference type="InterPro" id="IPR036873">
    <property type="entry name" value="Rhodanese-like_dom_sf"/>
</dbReference>
<dbReference type="Pfam" id="PF00581">
    <property type="entry name" value="Rhodanese"/>
    <property type="match status" value="1"/>
</dbReference>
<dbReference type="InterPro" id="IPR001763">
    <property type="entry name" value="Rhodanese-like_dom"/>
</dbReference>
<organism evidence="3 4">
    <name type="scientific">Hansschlegelia beijingensis</name>
    <dbReference type="NCBI Taxonomy" id="1133344"/>
    <lineage>
        <taxon>Bacteria</taxon>
        <taxon>Pseudomonadati</taxon>
        <taxon>Pseudomonadota</taxon>
        <taxon>Alphaproteobacteria</taxon>
        <taxon>Hyphomicrobiales</taxon>
        <taxon>Methylopilaceae</taxon>
        <taxon>Hansschlegelia</taxon>
    </lineage>
</organism>
<gene>
    <name evidence="3" type="ORF">GGR24_001373</name>
</gene>
<evidence type="ECO:0000313" key="4">
    <source>
        <dbReference type="Proteomes" id="UP000528964"/>
    </source>
</evidence>
<dbReference type="Proteomes" id="UP000528964">
    <property type="component" value="Unassembled WGS sequence"/>
</dbReference>
<feature type="domain" description="Rhodanese" evidence="2">
    <location>
        <begin position="64"/>
        <end position="179"/>
    </location>
</feature>
<reference evidence="3 4" key="1">
    <citation type="submission" date="2020-08" db="EMBL/GenBank/DDBJ databases">
        <title>Genomic Encyclopedia of Type Strains, Phase IV (KMG-IV): sequencing the most valuable type-strain genomes for metagenomic binning, comparative biology and taxonomic classification.</title>
        <authorList>
            <person name="Goeker M."/>
        </authorList>
    </citation>
    <scope>NUCLEOTIDE SEQUENCE [LARGE SCALE GENOMIC DNA]</scope>
    <source>
        <strain evidence="3 4">DSM 25481</strain>
    </source>
</reference>
<dbReference type="EMBL" id="JACIDR010000002">
    <property type="protein sequence ID" value="MBB3972716.1"/>
    <property type="molecule type" value="Genomic_DNA"/>
</dbReference>
<name>A0A7W6D139_9HYPH</name>
<evidence type="ECO:0000313" key="3">
    <source>
        <dbReference type="EMBL" id="MBB3972716.1"/>
    </source>
</evidence>
<feature type="chain" id="PRO_5030745066" evidence="1">
    <location>
        <begin position="24"/>
        <end position="200"/>
    </location>
</feature>
<keyword evidence="1" id="KW-0732">Signal</keyword>
<dbReference type="SUPFAM" id="SSF52821">
    <property type="entry name" value="Rhodanese/Cell cycle control phosphatase"/>
    <property type="match status" value="1"/>
</dbReference>
<accession>A0A7W6D139</accession>